<keyword evidence="1" id="KW-0040">ANK repeat</keyword>
<dbReference type="EMBL" id="ASPP01005804">
    <property type="protein sequence ID" value="ETO29856.1"/>
    <property type="molecule type" value="Genomic_DNA"/>
</dbReference>
<dbReference type="SUPFAM" id="SSF48403">
    <property type="entry name" value="Ankyrin repeat"/>
    <property type="match status" value="1"/>
</dbReference>
<accession>X6NV24</accession>
<evidence type="ECO:0000313" key="2">
    <source>
        <dbReference type="EMBL" id="ETO29856.1"/>
    </source>
</evidence>
<dbReference type="Gene3D" id="1.25.40.20">
    <property type="entry name" value="Ankyrin repeat-containing domain"/>
    <property type="match status" value="1"/>
</dbReference>
<proteinExistence type="predicted"/>
<organism evidence="2 3">
    <name type="scientific">Reticulomyxa filosa</name>
    <dbReference type="NCBI Taxonomy" id="46433"/>
    <lineage>
        <taxon>Eukaryota</taxon>
        <taxon>Sar</taxon>
        <taxon>Rhizaria</taxon>
        <taxon>Retaria</taxon>
        <taxon>Foraminifera</taxon>
        <taxon>Monothalamids</taxon>
        <taxon>Reticulomyxidae</taxon>
        <taxon>Reticulomyxa</taxon>
    </lineage>
</organism>
<protein>
    <submittedName>
        <fullName evidence="2">Uncharacterized protein</fullName>
    </submittedName>
</protein>
<feature type="repeat" description="ANK" evidence="1">
    <location>
        <begin position="50"/>
        <end position="82"/>
    </location>
</feature>
<dbReference type="OrthoDB" id="10064100at2759"/>
<dbReference type="Pfam" id="PF13637">
    <property type="entry name" value="Ank_4"/>
    <property type="match status" value="1"/>
</dbReference>
<evidence type="ECO:0000313" key="3">
    <source>
        <dbReference type="Proteomes" id="UP000023152"/>
    </source>
</evidence>
<comment type="caution">
    <text evidence="2">The sequence shown here is derived from an EMBL/GenBank/DDBJ whole genome shotgun (WGS) entry which is preliminary data.</text>
</comment>
<gene>
    <name evidence="2" type="ORF">RFI_07265</name>
</gene>
<dbReference type="PROSITE" id="PS50297">
    <property type="entry name" value="ANK_REP_REGION"/>
    <property type="match status" value="1"/>
</dbReference>
<dbReference type="Proteomes" id="UP000023152">
    <property type="component" value="Unassembled WGS sequence"/>
</dbReference>
<dbReference type="InterPro" id="IPR002110">
    <property type="entry name" value="Ankyrin_rpt"/>
</dbReference>
<reference evidence="2 3" key="1">
    <citation type="journal article" date="2013" name="Curr. Biol.">
        <title>The Genome of the Foraminiferan Reticulomyxa filosa.</title>
        <authorList>
            <person name="Glockner G."/>
            <person name="Hulsmann N."/>
            <person name="Schleicher M."/>
            <person name="Noegel A.A."/>
            <person name="Eichinger L."/>
            <person name="Gallinger C."/>
            <person name="Pawlowski J."/>
            <person name="Sierra R."/>
            <person name="Euteneuer U."/>
            <person name="Pillet L."/>
            <person name="Moustafa A."/>
            <person name="Platzer M."/>
            <person name="Groth M."/>
            <person name="Szafranski K."/>
            <person name="Schliwa M."/>
        </authorList>
    </citation>
    <scope>NUCLEOTIDE SEQUENCE [LARGE SCALE GENOMIC DNA]</scope>
</reference>
<name>X6NV24_RETFI</name>
<evidence type="ECO:0000256" key="1">
    <source>
        <dbReference type="PROSITE-ProRule" id="PRU00023"/>
    </source>
</evidence>
<sequence length="629" mass="74127">MIFPILILIIQMYHSPYVTVHEAAQLGDVTQLKSALENHSMNINNSLNEYGQTPLHLAINNRHWKAARYCIEQGAWIDFREGAIDAITSHTPLEYIMEFIQKEKHKENEKEYLEMKEMCKWILKKRTMYPMKQIEYSIDYVKDKLIDGDGVTKVVDEESYEILLQEGASFLLGINQKDLQEILINGSSLYWAARRNIKAIEFENSNQKRFDEGWDPRRFLICRIFLLFEICVRLKREGKNYIGLPRQITLKQVYEKGIQELQVQLTTYWDYITTQEFQYKFSYLIDDWSENVVDRLMDLQPTSSNECCEMSLVVGHDGHCIYLSLCKTVDAIVIRIDNRWMNTVPSKTLHPKIVSINNDNNSELIQPYIVSYFRWNTANINEYKKWLINYVKIATKLRDSDNNVSMKHLYWCDQPSHNISPCNKDISSIIKNWPYRPVQTDANNCYLRSHNVGYRIRLGNTLYEWFRKQEGKSFVFNQRRDHQQKSGYENMVNEPLNKVMGKKSSNVSSSSPLVDIPSHVELMKLLSKQLKVPHDEVLNGIAVEQSLVSKAKIDKIQKGAYFRRDALTNHTYFQLCLNLSERSYFYQFYNSQFPKLIQHFKDIDQNWVQFYFDTNIFHCQVLPSLLPLT</sequence>
<dbReference type="InterPro" id="IPR036770">
    <property type="entry name" value="Ankyrin_rpt-contain_sf"/>
</dbReference>
<keyword evidence="3" id="KW-1185">Reference proteome</keyword>
<dbReference type="SMART" id="SM00248">
    <property type="entry name" value="ANK"/>
    <property type="match status" value="1"/>
</dbReference>
<dbReference type="PROSITE" id="PS50088">
    <property type="entry name" value="ANK_REPEAT"/>
    <property type="match status" value="1"/>
</dbReference>
<dbReference type="AlphaFoldDB" id="X6NV24"/>